<dbReference type="AlphaFoldDB" id="A0A7W9LND7"/>
<dbReference type="RefSeq" id="WP_184826059.1">
    <property type="nucleotide sequence ID" value="NZ_JACHMM010000001.1"/>
</dbReference>
<gene>
    <name evidence="1" type="ORF">HD601_004756</name>
</gene>
<evidence type="ECO:0008006" key="3">
    <source>
        <dbReference type="Google" id="ProtNLM"/>
    </source>
</evidence>
<sequence>MRYATSPAFRRALEDRLKTGADGDGARLARDRKRIVFDRMLARLVAVAPEQWVLKGGFALDLRLDDRARSTKDIDLAWMVDAEELLDVLIEAATHDLGDYFNFAVERTDDSPERFGGTVRFRVSADLAGRPFETFVVDVGAGLDDVGSDVVMTPDLLGFAGIAPVAVPAISLEGQVAEKLHAYTRSYEGGRVSSRVKDLVALVLIAQWFTLDGGALRHGVNTVFSGRALHRPPPRMPSPPEQWQAPYRRLADAVGLDGDIDRGHDIVCVMLDPILDGRLRSGEWCPDLGQWADGNGRRR</sequence>
<keyword evidence="2" id="KW-1185">Reference proteome</keyword>
<organism evidence="1 2">
    <name type="scientific">Jiangella mangrovi</name>
    <dbReference type="NCBI Taxonomy" id="1524084"/>
    <lineage>
        <taxon>Bacteria</taxon>
        <taxon>Bacillati</taxon>
        <taxon>Actinomycetota</taxon>
        <taxon>Actinomycetes</taxon>
        <taxon>Jiangellales</taxon>
        <taxon>Jiangellaceae</taxon>
        <taxon>Jiangella</taxon>
    </lineage>
</organism>
<accession>A0A7W9LND7</accession>
<evidence type="ECO:0000313" key="1">
    <source>
        <dbReference type="EMBL" id="MBB5790181.1"/>
    </source>
</evidence>
<proteinExistence type="predicted"/>
<protein>
    <recommendedName>
        <fullName evidence="3">Nucleotidyl transferase AbiEii/AbiGii toxin family protein</fullName>
    </recommendedName>
</protein>
<dbReference type="Gene3D" id="3.30.460.40">
    <property type="match status" value="1"/>
</dbReference>
<dbReference type="Pfam" id="PF08843">
    <property type="entry name" value="AbiEii"/>
    <property type="match status" value="1"/>
</dbReference>
<dbReference type="InterPro" id="IPR014942">
    <property type="entry name" value="AbiEii"/>
</dbReference>
<dbReference type="Proteomes" id="UP000542813">
    <property type="component" value="Unassembled WGS sequence"/>
</dbReference>
<reference evidence="1 2" key="1">
    <citation type="submission" date="2020-08" db="EMBL/GenBank/DDBJ databases">
        <title>Sequencing the genomes of 1000 actinobacteria strains.</title>
        <authorList>
            <person name="Klenk H.-P."/>
        </authorList>
    </citation>
    <scope>NUCLEOTIDE SEQUENCE [LARGE SCALE GENOMIC DNA]</scope>
    <source>
        <strain evidence="1 2">DSM 102122</strain>
    </source>
</reference>
<evidence type="ECO:0000313" key="2">
    <source>
        <dbReference type="Proteomes" id="UP000542813"/>
    </source>
</evidence>
<name>A0A7W9LND7_9ACTN</name>
<dbReference type="EMBL" id="JACHMM010000001">
    <property type="protein sequence ID" value="MBB5790181.1"/>
    <property type="molecule type" value="Genomic_DNA"/>
</dbReference>
<comment type="caution">
    <text evidence="1">The sequence shown here is derived from an EMBL/GenBank/DDBJ whole genome shotgun (WGS) entry which is preliminary data.</text>
</comment>